<protein>
    <recommendedName>
        <fullName evidence="1">Tc1-like transposase DDE domain-containing protein</fullName>
    </recommendedName>
</protein>
<organism evidence="2 3">
    <name type="scientific">Mollisia scopiformis</name>
    <name type="common">Conifer needle endophyte fungus</name>
    <name type="synonym">Phialocephala scopiformis</name>
    <dbReference type="NCBI Taxonomy" id="149040"/>
    <lineage>
        <taxon>Eukaryota</taxon>
        <taxon>Fungi</taxon>
        <taxon>Dikarya</taxon>
        <taxon>Ascomycota</taxon>
        <taxon>Pezizomycotina</taxon>
        <taxon>Leotiomycetes</taxon>
        <taxon>Helotiales</taxon>
        <taxon>Mollisiaceae</taxon>
        <taxon>Mollisia</taxon>
    </lineage>
</organism>
<gene>
    <name evidence="2" type="ORF">LY89DRAFT_597045</name>
</gene>
<dbReference type="GeneID" id="28819685"/>
<evidence type="ECO:0000313" key="2">
    <source>
        <dbReference type="EMBL" id="KUJ09889.1"/>
    </source>
</evidence>
<proteinExistence type="predicted"/>
<dbReference type="Gene3D" id="3.30.420.10">
    <property type="entry name" value="Ribonuclease H-like superfamily/Ribonuclease H"/>
    <property type="match status" value="1"/>
</dbReference>
<evidence type="ECO:0000313" key="3">
    <source>
        <dbReference type="Proteomes" id="UP000070700"/>
    </source>
</evidence>
<dbReference type="OrthoDB" id="3519926at2759"/>
<sequence length="310" mass="35798">MPERARPTRTGRPRESLNEQEVRDIIEYICTDHATRVLNWIQIHDELQLSCSVKTLKRRCKEAGYYSCICCQKPYLTKTQANAGWLWGIAHMFWTIWEWSQILYSDEVTFQVGGKKCKQRCIRNKKERCHPDCIQFQMHRGGTIPVHFFGAVGYGYKSLLINIHGTGKSGAFTQTDYLAQVLKPYIQDFLAAFAAVLGPGKTPQFMEDGNSAHGHKTTSNICATWRTSMGITLFPHPAVSPDMNPIEKCWRRIKQALHRRLRQPTTEVQMVVAVLEEWDKIPQEWINGLIEQQDFWVHDLIKRCGWSTAN</sequence>
<dbReference type="InterPro" id="IPR038717">
    <property type="entry name" value="Tc1-like_DDE_dom"/>
</dbReference>
<dbReference type="GO" id="GO:0003676">
    <property type="term" value="F:nucleic acid binding"/>
    <property type="evidence" value="ECO:0007669"/>
    <property type="project" value="InterPro"/>
</dbReference>
<dbReference type="Pfam" id="PF13358">
    <property type="entry name" value="DDE_3"/>
    <property type="match status" value="1"/>
</dbReference>
<evidence type="ECO:0000259" key="1">
    <source>
        <dbReference type="Pfam" id="PF13358"/>
    </source>
</evidence>
<dbReference type="RefSeq" id="XP_018064244.1">
    <property type="nucleotide sequence ID" value="XM_018209959.1"/>
</dbReference>
<dbReference type="STRING" id="149040.A0A132BD20"/>
<accession>A0A132BD20</accession>
<dbReference type="KEGG" id="psco:LY89DRAFT_597045"/>
<dbReference type="AlphaFoldDB" id="A0A132BD20"/>
<keyword evidence="3" id="KW-1185">Reference proteome</keyword>
<name>A0A132BD20_MOLSC</name>
<reference evidence="2 3" key="1">
    <citation type="submission" date="2015-10" db="EMBL/GenBank/DDBJ databases">
        <title>Full genome of DAOMC 229536 Phialocephala scopiformis, a fungal endophyte of spruce producing the potent anti-insectan compound rugulosin.</title>
        <authorList>
            <consortium name="DOE Joint Genome Institute"/>
            <person name="Walker A.K."/>
            <person name="Frasz S.L."/>
            <person name="Seifert K.A."/>
            <person name="Miller J.D."/>
            <person name="Mondo S.J."/>
            <person name="Labutti K."/>
            <person name="Lipzen A."/>
            <person name="Dockter R."/>
            <person name="Kennedy M."/>
            <person name="Grigoriev I.V."/>
            <person name="Spatafora J.W."/>
        </authorList>
    </citation>
    <scope>NUCLEOTIDE SEQUENCE [LARGE SCALE GENOMIC DNA]</scope>
    <source>
        <strain evidence="2 3">CBS 120377</strain>
    </source>
</reference>
<feature type="domain" description="Tc1-like transposase DDE" evidence="1">
    <location>
        <begin position="101"/>
        <end position="260"/>
    </location>
</feature>
<dbReference type="InterPro" id="IPR036397">
    <property type="entry name" value="RNaseH_sf"/>
</dbReference>
<dbReference type="InParanoid" id="A0A132BD20"/>
<dbReference type="Proteomes" id="UP000070700">
    <property type="component" value="Unassembled WGS sequence"/>
</dbReference>
<dbReference type="EMBL" id="KQ947430">
    <property type="protein sequence ID" value="KUJ09889.1"/>
    <property type="molecule type" value="Genomic_DNA"/>
</dbReference>